<evidence type="ECO:0000256" key="1">
    <source>
        <dbReference type="ARBA" id="ARBA00004613"/>
    </source>
</evidence>
<dbReference type="GO" id="GO:0005576">
    <property type="term" value="C:extracellular region"/>
    <property type="evidence" value="ECO:0007669"/>
    <property type="project" value="UniProtKB-SubCell"/>
</dbReference>
<keyword evidence="12" id="KW-1185">Reference proteome</keyword>
<keyword evidence="7" id="KW-1015">Disulfide bond</keyword>
<dbReference type="SUPFAM" id="SSF50814">
    <property type="entry name" value="Lipocalins"/>
    <property type="match status" value="2"/>
</dbReference>
<dbReference type="OMA" id="MTNYTKG"/>
<evidence type="ECO:0000313" key="12">
    <source>
        <dbReference type="Proteomes" id="UP000076408"/>
    </source>
</evidence>
<organism evidence="11 12">
    <name type="scientific">Anopheles stephensi</name>
    <name type="common">Indo-Pakistan malaria mosquito</name>
    <dbReference type="NCBI Taxonomy" id="30069"/>
    <lineage>
        <taxon>Eukaryota</taxon>
        <taxon>Metazoa</taxon>
        <taxon>Ecdysozoa</taxon>
        <taxon>Arthropoda</taxon>
        <taxon>Hexapoda</taxon>
        <taxon>Insecta</taxon>
        <taxon>Pterygota</taxon>
        <taxon>Neoptera</taxon>
        <taxon>Endopterygota</taxon>
        <taxon>Diptera</taxon>
        <taxon>Nematocera</taxon>
        <taxon>Culicoidea</taxon>
        <taxon>Culicidae</taxon>
        <taxon>Anophelinae</taxon>
        <taxon>Anopheles</taxon>
    </lineage>
</organism>
<dbReference type="EnsemblMetazoa" id="ASTEI06577-RA">
    <property type="protein sequence ID" value="ASTEI06577-PA"/>
    <property type="gene ID" value="ASTEI06577"/>
</dbReference>
<evidence type="ECO:0000256" key="9">
    <source>
        <dbReference type="ARBA" id="ARBA00023283"/>
    </source>
</evidence>
<keyword evidence="8" id="KW-0325">Glycoprotein</keyword>
<feature type="domain" description="Lipocalin/cytosolic fatty-acid binding" evidence="10">
    <location>
        <begin position="94"/>
        <end position="188"/>
    </location>
</feature>
<dbReference type="CDD" id="cd19437">
    <property type="entry name" value="lipocalin_apoD-like"/>
    <property type="match status" value="1"/>
</dbReference>
<dbReference type="GO" id="GO:0006869">
    <property type="term" value="P:lipid transport"/>
    <property type="evidence" value="ECO:0007669"/>
    <property type="project" value="InterPro"/>
</dbReference>
<dbReference type="GO" id="GO:0000302">
    <property type="term" value="P:response to reactive oxygen species"/>
    <property type="evidence" value="ECO:0007669"/>
    <property type="project" value="TreeGrafter"/>
</dbReference>
<accession>A0A182YDP1</accession>
<evidence type="ECO:0000259" key="10">
    <source>
        <dbReference type="Pfam" id="PF08212"/>
    </source>
</evidence>
<dbReference type="InterPro" id="IPR002969">
    <property type="entry name" value="ApolipopD"/>
</dbReference>
<dbReference type="FunFam" id="2.40.128.20:FF:000026">
    <property type="entry name" value="Apolipoprotein D-like Protein"/>
    <property type="match status" value="1"/>
</dbReference>
<dbReference type="PANTHER" id="PTHR10612">
    <property type="entry name" value="APOLIPOPROTEIN D"/>
    <property type="match status" value="1"/>
</dbReference>
<keyword evidence="5" id="KW-0732">Signal</keyword>
<dbReference type="VEuPathDB" id="VectorBase:ASTE016479"/>
<evidence type="ECO:0000256" key="5">
    <source>
        <dbReference type="ARBA" id="ARBA00022729"/>
    </source>
</evidence>
<keyword evidence="3" id="KW-0813">Transport</keyword>
<dbReference type="PRINTS" id="PR01219">
    <property type="entry name" value="APOLIPOPROTD"/>
</dbReference>
<evidence type="ECO:0000313" key="11">
    <source>
        <dbReference type="EnsemblMetazoa" id="ASTEI06577-PA"/>
    </source>
</evidence>
<evidence type="ECO:0000256" key="2">
    <source>
        <dbReference type="ARBA" id="ARBA00019890"/>
    </source>
</evidence>
<dbReference type="Proteomes" id="UP000076408">
    <property type="component" value="Unassembled WGS sequence"/>
</dbReference>
<evidence type="ECO:0000256" key="3">
    <source>
        <dbReference type="ARBA" id="ARBA00022448"/>
    </source>
</evidence>
<evidence type="ECO:0000256" key="7">
    <source>
        <dbReference type="ARBA" id="ARBA00023157"/>
    </source>
</evidence>
<name>A0A182YDP1_ANOST</name>
<dbReference type="VEuPathDB" id="VectorBase:ASTEI20_039340"/>
<reference evidence="11" key="2">
    <citation type="submission" date="2020-05" db="UniProtKB">
        <authorList>
            <consortium name="EnsemblMetazoa"/>
        </authorList>
    </citation>
    <scope>IDENTIFICATION</scope>
    <source>
        <strain evidence="11">Indian</strain>
    </source>
</reference>
<dbReference type="Pfam" id="PF08212">
    <property type="entry name" value="Lipocalin_2"/>
    <property type="match status" value="2"/>
</dbReference>
<dbReference type="AlphaFoldDB" id="A0A182YDP1"/>
<keyword evidence="4" id="KW-0964">Secreted</keyword>
<keyword evidence="9" id="KW-0873">Pyrrolidone carboxylic acid</keyword>
<dbReference type="GO" id="GO:0005737">
    <property type="term" value="C:cytoplasm"/>
    <property type="evidence" value="ECO:0007669"/>
    <property type="project" value="TreeGrafter"/>
</dbReference>
<dbReference type="FunFam" id="2.40.128.20:FF:000003">
    <property type="entry name" value="Apolipoprotein D"/>
    <property type="match status" value="1"/>
</dbReference>
<dbReference type="GO" id="GO:0042246">
    <property type="term" value="P:tissue regeneration"/>
    <property type="evidence" value="ECO:0007669"/>
    <property type="project" value="InterPro"/>
</dbReference>
<feature type="domain" description="Lipocalin/cytosolic fatty-acid binding" evidence="10">
    <location>
        <begin position="331"/>
        <end position="456"/>
    </location>
</feature>
<proteinExistence type="predicted"/>
<dbReference type="VEuPathDB" id="VectorBase:ASTEI20_032771"/>
<dbReference type="VEuPathDB" id="VectorBase:ASTEI06577"/>
<dbReference type="GO" id="GO:0007420">
    <property type="term" value="P:brain development"/>
    <property type="evidence" value="ECO:0007669"/>
    <property type="project" value="InterPro"/>
</dbReference>
<dbReference type="GO" id="GO:0006629">
    <property type="term" value="P:lipid metabolic process"/>
    <property type="evidence" value="ECO:0007669"/>
    <property type="project" value="TreeGrafter"/>
</dbReference>
<evidence type="ECO:0000256" key="4">
    <source>
        <dbReference type="ARBA" id="ARBA00022525"/>
    </source>
</evidence>
<dbReference type="GO" id="GO:0008289">
    <property type="term" value="F:lipid binding"/>
    <property type="evidence" value="ECO:0007669"/>
    <property type="project" value="UniProtKB-KW"/>
</dbReference>
<comment type="subcellular location">
    <subcellularLocation>
        <location evidence="1">Secreted</location>
    </subcellularLocation>
</comment>
<evidence type="ECO:0000256" key="8">
    <source>
        <dbReference type="ARBA" id="ARBA00023180"/>
    </source>
</evidence>
<reference evidence="12" key="1">
    <citation type="journal article" date="2014" name="Genome Biol.">
        <title>Genome analysis of a major urban malaria vector mosquito, Anopheles stephensi.</title>
        <authorList>
            <person name="Jiang X."/>
            <person name="Peery A."/>
            <person name="Hall A.B."/>
            <person name="Sharma A."/>
            <person name="Chen X.G."/>
            <person name="Waterhouse R.M."/>
            <person name="Komissarov A."/>
            <person name="Riehle M.M."/>
            <person name="Shouche Y."/>
            <person name="Sharakhova M.V."/>
            <person name="Lawson D."/>
            <person name="Pakpour N."/>
            <person name="Arensburger P."/>
            <person name="Davidson V.L."/>
            <person name="Eiglmeier K."/>
            <person name="Emrich S."/>
            <person name="George P."/>
            <person name="Kennedy R.C."/>
            <person name="Mane S.P."/>
            <person name="Maslen G."/>
            <person name="Oringanje C."/>
            <person name="Qi Y."/>
            <person name="Settlage R."/>
            <person name="Tojo M."/>
            <person name="Tubio J.M."/>
            <person name="Unger M.F."/>
            <person name="Wang B."/>
            <person name="Vernick K.D."/>
            <person name="Ribeiro J.M."/>
            <person name="James A.A."/>
            <person name="Michel K."/>
            <person name="Riehle M.A."/>
            <person name="Luckhart S."/>
            <person name="Sharakhov I.V."/>
            <person name="Tu Z."/>
        </authorList>
    </citation>
    <scope>NUCLEOTIDE SEQUENCE [LARGE SCALE GENOMIC DNA]</scope>
    <source>
        <strain evidence="12">Indian</strain>
    </source>
</reference>
<dbReference type="InterPro" id="IPR000566">
    <property type="entry name" value="Lipocln_cytosolic_FA-bd_dom"/>
</dbReference>
<evidence type="ECO:0000256" key="6">
    <source>
        <dbReference type="ARBA" id="ARBA00023121"/>
    </source>
</evidence>
<sequence>KFWRAVRNARFVDDNKYKSPSHGSSGRLFDTEFASCAHRGKIQRKRMKSSKYVGCCWQTVAVIGLVCLVTVVKTQIPGFGTCPDYSPIQRFNRTRFLGTWYEIERYFTVTEVATKCVSVTYEQRADGKIHVRNAYTNRFNGVERIISGVMDKGGKAKEGRYQIEYTSFPYNYNASVMVLDTDYDSFAVLYSCSSFGPVGHAVSAWMMARERLPGGPVLQRAYGVLDKYKISRTFFLRTNQEDCVTLAPPEPAIDPTEPTTQDARNDGVVVRSEEDLQQLRSEIFAVGPSKPSIPHTTVDDDRCLSADFTHLPASVPGFGKCPKVPVEEHFDTYAYLGRWYEQEKYPFFFELGGKCITADYSLNPDGTIGVLNTQKNSLTGNDNSISGSARIVQSAKLAVKFPSAPFNVEAPYWVVGTDYKTFAVVYACSDLRGFINAKVAWILTRKRHPDIETMKKAYAVLDSAKISRAYLTRTDQKNCGEEVIKVSKGVYKTSVVKG</sequence>
<protein>
    <recommendedName>
        <fullName evidence="2">Apolipoprotein D</fullName>
    </recommendedName>
</protein>
<dbReference type="InterPro" id="IPR012674">
    <property type="entry name" value="Calycin"/>
</dbReference>
<keyword evidence="6" id="KW-0446">Lipid-binding</keyword>
<dbReference type="PANTHER" id="PTHR10612:SF34">
    <property type="entry name" value="APOLIPOPROTEIN D"/>
    <property type="match status" value="1"/>
</dbReference>
<dbReference type="VEuPathDB" id="VectorBase:ASTE016478"/>
<dbReference type="Gene3D" id="2.40.128.20">
    <property type="match status" value="2"/>
</dbReference>